<protein>
    <submittedName>
        <fullName evidence="2">Oidioi.mRNA.OKI2018_I69.chr1.g2165.t1.cds</fullName>
    </submittedName>
</protein>
<evidence type="ECO:0000256" key="1">
    <source>
        <dbReference type="SAM" id="MobiDB-lite"/>
    </source>
</evidence>
<proteinExistence type="predicted"/>
<accession>A0ABN7SZC9</accession>
<keyword evidence="3" id="KW-1185">Reference proteome</keyword>
<gene>
    <name evidence="2" type="ORF">OKIOD_LOCUS10930</name>
</gene>
<feature type="compositionally biased region" description="Acidic residues" evidence="1">
    <location>
        <begin position="18"/>
        <end position="39"/>
    </location>
</feature>
<reference evidence="2 3" key="1">
    <citation type="submission" date="2021-04" db="EMBL/GenBank/DDBJ databases">
        <authorList>
            <person name="Bliznina A."/>
        </authorList>
    </citation>
    <scope>NUCLEOTIDE SEQUENCE [LARGE SCALE GENOMIC DNA]</scope>
</reference>
<organism evidence="2 3">
    <name type="scientific">Oikopleura dioica</name>
    <name type="common">Tunicate</name>
    <dbReference type="NCBI Taxonomy" id="34765"/>
    <lineage>
        <taxon>Eukaryota</taxon>
        <taxon>Metazoa</taxon>
        <taxon>Chordata</taxon>
        <taxon>Tunicata</taxon>
        <taxon>Appendicularia</taxon>
        <taxon>Copelata</taxon>
        <taxon>Oikopleuridae</taxon>
        <taxon>Oikopleura</taxon>
    </lineage>
</organism>
<name>A0ABN7SZC9_OIKDI</name>
<dbReference type="Proteomes" id="UP001158576">
    <property type="component" value="Chromosome 1"/>
</dbReference>
<evidence type="ECO:0000313" key="2">
    <source>
        <dbReference type="EMBL" id="CAG5105481.1"/>
    </source>
</evidence>
<sequence length="99" mass="10929">MEEHDERVQMNMEFDAAAAEEDDEDDGSSSGSEEEDDLAQEQYEMDIAFDMIEESDGGDTENDFEGEFTEISITLSDYSPTGGSCFVFARCESPVGSII</sequence>
<dbReference type="EMBL" id="OU015566">
    <property type="protein sequence ID" value="CAG5105481.1"/>
    <property type="molecule type" value="Genomic_DNA"/>
</dbReference>
<feature type="region of interest" description="Disordered" evidence="1">
    <location>
        <begin position="1"/>
        <end position="43"/>
    </location>
</feature>
<evidence type="ECO:0000313" key="3">
    <source>
        <dbReference type="Proteomes" id="UP001158576"/>
    </source>
</evidence>